<reference evidence="2" key="1">
    <citation type="submission" date="2020-06" db="EMBL/GenBank/DDBJ databases">
        <authorList>
            <person name="Li T."/>
            <person name="Hu X."/>
            <person name="Zhang T."/>
            <person name="Song X."/>
            <person name="Zhang H."/>
            <person name="Dai N."/>
            <person name="Sheng W."/>
            <person name="Hou X."/>
            <person name="Wei L."/>
        </authorList>
    </citation>
    <scope>NUCLEOTIDE SEQUENCE</scope>
    <source>
        <strain evidence="2">KEN1</strain>
        <tissue evidence="2">Leaf</tissue>
    </source>
</reference>
<evidence type="ECO:0000259" key="1">
    <source>
        <dbReference type="Pfam" id="PF14111"/>
    </source>
</evidence>
<name>A0AAW2UEY5_9LAMI</name>
<reference evidence="2" key="2">
    <citation type="journal article" date="2024" name="Plant">
        <title>Genomic evolution and insights into agronomic trait innovations of Sesamum species.</title>
        <authorList>
            <person name="Miao H."/>
            <person name="Wang L."/>
            <person name="Qu L."/>
            <person name="Liu H."/>
            <person name="Sun Y."/>
            <person name="Le M."/>
            <person name="Wang Q."/>
            <person name="Wei S."/>
            <person name="Zheng Y."/>
            <person name="Lin W."/>
            <person name="Duan Y."/>
            <person name="Cao H."/>
            <person name="Xiong S."/>
            <person name="Wang X."/>
            <person name="Wei L."/>
            <person name="Li C."/>
            <person name="Ma Q."/>
            <person name="Ju M."/>
            <person name="Zhao R."/>
            <person name="Li G."/>
            <person name="Mu C."/>
            <person name="Tian Q."/>
            <person name="Mei H."/>
            <person name="Zhang T."/>
            <person name="Gao T."/>
            <person name="Zhang H."/>
        </authorList>
    </citation>
    <scope>NUCLEOTIDE SEQUENCE</scope>
    <source>
        <strain evidence="2">KEN1</strain>
    </source>
</reference>
<dbReference type="EMBL" id="JACGWN010000012">
    <property type="protein sequence ID" value="KAL0415514.1"/>
    <property type="molecule type" value="Genomic_DNA"/>
</dbReference>
<dbReference type="Pfam" id="PF14111">
    <property type="entry name" value="DUF4283"/>
    <property type="match status" value="1"/>
</dbReference>
<dbReference type="InterPro" id="IPR025558">
    <property type="entry name" value="DUF4283"/>
</dbReference>
<proteinExistence type="predicted"/>
<feature type="domain" description="DUF4283" evidence="1">
    <location>
        <begin position="94"/>
        <end position="172"/>
    </location>
</feature>
<sequence>MPGRLYLVFLSSALLDLGIYLLVRAPRVQERAGLGEAFCGINVGQFMLFSTSFMAGLTAGLVHLGKSLVLTDEDEGKLVLSEEAWRAGVEAEGSVLVGRLLTPRPYRFDVLKLMLNNLLRPIKEMSIRLLENQCFLLCFNHRVDRDRALDGCPWTFDKNLIILNKVNANENPLDVDLNGAPSMSLFMDCHCV</sequence>
<gene>
    <name evidence="2" type="ORF">Slati_3383300</name>
</gene>
<accession>A0AAW2UEY5</accession>
<protein>
    <recommendedName>
        <fullName evidence="1">DUF4283 domain-containing protein</fullName>
    </recommendedName>
</protein>
<evidence type="ECO:0000313" key="2">
    <source>
        <dbReference type="EMBL" id="KAL0415514.1"/>
    </source>
</evidence>
<organism evidence="2">
    <name type="scientific">Sesamum latifolium</name>
    <dbReference type="NCBI Taxonomy" id="2727402"/>
    <lineage>
        <taxon>Eukaryota</taxon>
        <taxon>Viridiplantae</taxon>
        <taxon>Streptophyta</taxon>
        <taxon>Embryophyta</taxon>
        <taxon>Tracheophyta</taxon>
        <taxon>Spermatophyta</taxon>
        <taxon>Magnoliopsida</taxon>
        <taxon>eudicotyledons</taxon>
        <taxon>Gunneridae</taxon>
        <taxon>Pentapetalae</taxon>
        <taxon>asterids</taxon>
        <taxon>lamiids</taxon>
        <taxon>Lamiales</taxon>
        <taxon>Pedaliaceae</taxon>
        <taxon>Sesamum</taxon>
    </lineage>
</organism>
<dbReference type="AlphaFoldDB" id="A0AAW2UEY5"/>
<comment type="caution">
    <text evidence="2">The sequence shown here is derived from an EMBL/GenBank/DDBJ whole genome shotgun (WGS) entry which is preliminary data.</text>
</comment>